<keyword evidence="3" id="KW-1185">Reference proteome</keyword>
<dbReference type="EMBL" id="JAGPYM010000046">
    <property type="protein sequence ID" value="KAH6873458.1"/>
    <property type="molecule type" value="Genomic_DNA"/>
</dbReference>
<evidence type="ECO:0000313" key="2">
    <source>
        <dbReference type="EMBL" id="KAH6873458.1"/>
    </source>
</evidence>
<evidence type="ECO:0000313" key="3">
    <source>
        <dbReference type="Proteomes" id="UP000777438"/>
    </source>
</evidence>
<feature type="non-terminal residue" evidence="2">
    <location>
        <position position="1"/>
    </location>
</feature>
<proteinExistence type="predicted"/>
<evidence type="ECO:0000259" key="1">
    <source>
        <dbReference type="Pfam" id="PF06985"/>
    </source>
</evidence>
<dbReference type="PANTHER" id="PTHR24148:SF64">
    <property type="entry name" value="HETEROKARYON INCOMPATIBILITY DOMAIN-CONTAINING PROTEIN"/>
    <property type="match status" value="1"/>
</dbReference>
<accession>A0A9P8VQH1</accession>
<comment type="caution">
    <text evidence="2">The sequence shown here is derived from an EMBL/GenBank/DDBJ whole genome shotgun (WGS) entry which is preliminary data.</text>
</comment>
<reference evidence="2 3" key="1">
    <citation type="journal article" date="2021" name="Nat. Commun.">
        <title>Genetic determinants of endophytism in the Arabidopsis root mycobiome.</title>
        <authorList>
            <person name="Mesny F."/>
            <person name="Miyauchi S."/>
            <person name="Thiergart T."/>
            <person name="Pickel B."/>
            <person name="Atanasova L."/>
            <person name="Karlsson M."/>
            <person name="Huettel B."/>
            <person name="Barry K.W."/>
            <person name="Haridas S."/>
            <person name="Chen C."/>
            <person name="Bauer D."/>
            <person name="Andreopoulos W."/>
            <person name="Pangilinan J."/>
            <person name="LaButti K."/>
            <person name="Riley R."/>
            <person name="Lipzen A."/>
            <person name="Clum A."/>
            <person name="Drula E."/>
            <person name="Henrissat B."/>
            <person name="Kohler A."/>
            <person name="Grigoriev I.V."/>
            <person name="Martin F.M."/>
            <person name="Hacquard S."/>
        </authorList>
    </citation>
    <scope>NUCLEOTIDE SEQUENCE [LARGE SCALE GENOMIC DNA]</scope>
    <source>
        <strain evidence="2 3">MPI-CAGE-CH-0241</strain>
    </source>
</reference>
<dbReference type="Proteomes" id="UP000777438">
    <property type="component" value="Unassembled WGS sequence"/>
</dbReference>
<dbReference type="Pfam" id="PF06985">
    <property type="entry name" value="HET"/>
    <property type="match status" value="1"/>
</dbReference>
<dbReference type="PANTHER" id="PTHR24148">
    <property type="entry name" value="ANKYRIN REPEAT DOMAIN-CONTAINING PROTEIN 39 HOMOLOG-RELATED"/>
    <property type="match status" value="1"/>
</dbReference>
<name>A0A9P8VQH1_9HYPO</name>
<organism evidence="2 3">
    <name type="scientific">Thelonectria olida</name>
    <dbReference type="NCBI Taxonomy" id="1576542"/>
    <lineage>
        <taxon>Eukaryota</taxon>
        <taxon>Fungi</taxon>
        <taxon>Dikarya</taxon>
        <taxon>Ascomycota</taxon>
        <taxon>Pezizomycotina</taxon>
        <taxon>Sordariomycetes</taxon>
        <taxon>Hypocreomycetidae</taxon>
        <taxon>Hypocreales</taxon>
        <taxon>Nectriaceae</taxon>
        <taxon>Thelonectria</taxon>
    </lineage>
</organism>
<dbReference type="InterPro" id="IPR052895">
    <property type="entry name" value="HetReg/Transcr_Mod"/>
</dbReference>
<protein>
    <recommendedName>
        <fullName evidence="1">Heterokaryon incompatibility domain-containing protein</fullName>
    </recommendedName>
</protein>
<dbReference type="InterPro" id="IPR010730">
    <property type="entry name" value="HET"/>
</dbReference>
<sequence length="65" mass="7576">QRANQDVRLWIDAVCIIQKDDEDRNAQVGMMAYIYTSCQEVFVWLGECELPKLFPGPIRFLPQDT</sequence>
<dbReference type="OrthoDB" id="5386682at2759"/>
<dbReference type="AlphaFoldDB" id="A0A9P8VQH1"/>
<feature type="domain" description="Heterokaryon incompatibility" evidence="1">
    <location>
        <begin position="4"/>
        <end position="47"/>
    </location>
</feature>
<gene>
    <name evidence="2" type="ORF">B0T10DRAFT_416593</name>
</gene>